<dbReference type="RefSeq" id="NP_891883.1">
    <property type="nucleotide sequence ID" value="NC_005068.1"/>
</dbReference>
<reference evidence="2" key="6">
    <citation type="submission" date="2003-02" db="EMBL/GenBank/DDBJ databases">
        <authorList>
            <person name="Lange M."/>
            <person name="Jehle J.A."/>
        </authorList>
    </citation>
    <scope>NUCLEOTIDE SEQUENCE</scope>
    <source>
        <strain evidence="2">CV3</strain>
    </source>
</reference>
<reference evidence="2 4" key="5">
    <citation type="journal article" date="2003" name="Virology">
        <title>The genome of the Cryptophlebia leucotreta granulovirus.</title>
        <authorList>
            <person name="Lange M."/>
            <person name="Jehle J.A."/>
        </authorList>
    </citation>
    <scope>NUCLEOTIDE SEQUENCE [LARGE SCALE GENOMIC DNA]</scope>
    <source>
        <strain evidence="2">CV3</strain>
    </source>
</reference>
<sequence length="105" mass="12494">MMHEEILILLKKYNKKYNQLDDAFQELQQQYDKTQYELKCLKKILLEVCSIVAPHKEEIVQEMIDKHDKVYKTLYENGSEPLASIRFNHQLSPELGSGYLWNVSF</sequence>
<reference evidence="2" key="1">
    <citation type="submission" date="1993-12" db="EMBL/GenBank/DDBJ databases">
        <authorList>
            <person name="Jehle J."/>
        </authorList>
    </citation>
    <scope>NUCLEOTIDE SEQUENCE</scope>
    <source>
        <strain evidence="2">CV3</strain>
    </source>
</reference>
<reference evidence="2 4" key="2">
    <citation type="journal article" date="1994" name="J. Gen. Virol.">
        <title>Genome organization of the DNA-binding protein gene region of Cryptophlebia leucotreta granulosis virus is closely related to that of nuclear polyhedrosis viruses.</title>
        <authorList>
            <person name="Jehle J.A."/>
            <person name="Backhaus H."/>
        </authorList>
    </citation>
    <scope>NUCLEOTIDE SEQUENCE [LARGE SCALE GENOMIC DNA]</scope>
    <source>
        <strain evidence="2">CV3</strain>
    </source>
</reference>
<proteinExistence type="predicted"/>
<dbReference type="EMBL" id="AY229987">
    <property type="protein sequence ID" value="AAQ21631.1"/>
    <property type="molecule type" value="Genomic_DNA"/>
</dbReference>
<dbReference type="GeneID" id="1725077"/>
<dbReference type="OrthoDB" id="21211at10239"/>
<reference evidence="2 4" key="4">
    <citation type="journal article" date="2002" name="J. Gen. Virol.">
        <title>The expansion of a hypervariable, non-hr ori-like region in the genome of Cryptophlebia leucotreta granulovirus provides in vivo evidence for the utilization of baculovirus non-hr oris during replication.</title>
        <authorList>
            <person name="Jehle J.A."/>
        </authorList>
    </citation>
    <scope>NUCLEOTIDE SEQUENCE [LARGE SCALE GENOMIC DNA]</scope>
    <source>
        <strain evidence="2">CV3</strain>
    </source>
</reference>
<keyword evidence="1" id="KW-0175">Coiled coil</keyword>
<reference evidence="2 4" key="3">
    <citation type="journal article" date="1994" name="J. Gen. Virol.">
        <title>The granulin gene region of Cryptophlebia leucotreta granulosis virus: sequence analysis and phylogenetic considerations.</title>
        <authorList>
            <person name="Jehle J.A."/>
            <person name="Backhaus H."/>
        </authorList>
    </citation>
    <scope>NUCLEOTIDE SEQUENCE [LARGE SCALE GENOMIC DNA]</scope>
    <source>
        <strain evidence="2">CV3</strain>
    </source>
</reference>
<feature type="coiled-coil region" evidence="1">
    <location>
        <begin position="10"/>
        <end position="44"/>
    </location>
</feature>
<dbReference type="Proteomes" id="UP000203359">
    <property type="component" value="Segment"/>
</dbReference>
<keyword evidence="4" id="KW-1185">Reference proteome</keyword>
<evidence type="ECO:0000313" key="2">
    <source>
        <dbReference type="EMBL" id="AAQ21631.1"/>
    </source>
</evidence>
<name>Q7T5Q3_GVCL</name>
<evidence type="ECO:0000313" key="3">
    <source>
        <dbReference type="EMBL" id="AUF82061.1"/>
    </source>
</evidence>
<accession>Q7T5Q3</accession>
<evidence type="ECO:0000313" key="4">
    <source>
        <dbReference type="Proteomes" id="UP000203359"/>
    </source>
</evidence>
<reference evidence="3" key="7">
    <citation type="journal article" date="2017" name="Int. J. Mol. Sci.">
        <title>Genome Analysis and Genetic Stability of the Cryptophlebia leucotreta Granulovirus (CrleGV-SA) after 15 Years of Commercial Use as a Biopesticide.</title>
        <authorList>
            <person name="van der Merwe M."/>
            <person name="Jukes M.D."/>
            <person name="Rabalski L."/>
            <person name="Knox C."/>
            <person name="Opoku-Debrah J.K."/>
            <person name="Moore S.D."/>
            <person name="Krejmer-Rabalska M."/>
            <person name="Szewczyk B."/>
            <person name="Hill M.P."/>
        </authorList>
    </citation>
    <scope>NUCLEOTIDE SEQUENCE</scope>
    <source>
        <strain evidence="3">CrleGV-SA</strain>
    </source>
</reference>
<dbReference type="EMBL" id="MF974563">
    <property type="protein sequence ID" value="AUF82061.1"/>
    <property type="molecule type" value="Genomic_DNA"/>
</dbReference>
<dbReference type="KEGG" id="vg:1725077"/>
<organismHost>
    <name type="scientific">Tortricidae</name>
    <dbReference type="NCBI Taxonomy" id="7139"/>
</organismHost>
<evidence type="ECO:0000256" key="1">
    <source>
        <dbReference type="SAM" id="Coils"/>
    </source>
</evidence>
<organism evidence="2 4">
    <name type="scientific">Cryptophlebia leucotreta granulosis virus</name>
    <name type="common">ClGV</name>
    <name type="synonym">Cryptophlebia leucotreta granulovirus</name>
    <dbReference type="NCBI Taxonomy" id="35254"/>
    <lineage>
        <taxon>Viruses</taxon>
        <taxon>Viruses incertae sedis</taxon>
        <taxon>Naldaviricetes</taxon>
        <taxon>Lefavirales</taxon>
        <taxon>Baculoviridae</taxon>
        <taxon>Betabaculovirus</taxon>
        <taxon>Betabaculovirus cryleucotretae</taxon>
    </lineage>
</organism>
<protein>
    <submittedName>
        <fullName evidence="2">Uncharacterized protein</fullName>
    </submittedName>
</protein>